<feature type="domain" description="HTH araC/xylS-type" evidence="4">
    <location>
        <begin position="19"/>
        <end position="117"/>
    </location>
</feature>
<dbReference type="Gene3D" id="1.10.10.60">
    <property type="entry name" value="Homeodomain-like"/>
    <property type="match status" value="2"/>
</dbReference>
<dbReference type="PANTHER" id="PTHR43280:SF28">
    <property type="entry name" value="HTH-TYPE TRANSCRIPTIONAL ACTIVATOR RHAS"/>
    <property type="match status" value="1"/>
</dbReference>
<protein>
    <submittedName>
        <fullName evidence="5">Helix-turn-helix transcriptional regulator</fullName>
    </submittedName>
</protein>
<evidence type="ECO:0000256" key="3">
    <source>
        <dbReference type="ARBA" id="ARBA00023163"/>
    </source>
</evidence>
<accession>A0A5M9WTP6</accession>
<dbReference type="SMART" id="SM00342">
    <property type="entry name" value="HTH_ARAC"/>
    <property type="match status" value="1"/>
</dbReference>
<dbReference type="EMBL" id="RIAS01000007">
    <property type="protein sequence ID" value="KAA8785037.1"/>
    <property type="molecule type" value="Genomic_DNA"/>
</dbReference>
<dbReference type="PRINTS" id="PR00032">
    <property type="entry name" value="HTHARAC"/>
</dbReference>
<dbReference type="GO" id="GO:0003700">
    <property type="term" value="F:DNA-binding transcription factor activity"/>
    <property type="evidence" value="ECO:0007669"/>
    <property type="project" value="InterPro"/>
</dbReference>
<dbReference type="InterPro" id="IPR020449">
    <property type="entry name" value="Tscrpt_reg_AraC-type_HTH"/>
</dbReference>
<sequence>MDGYSMSKNLSGAIDCRLIKVNRYIRENYSQPLCLHALSDIIQCHPTYLCNTYSKVFKISPMKYLQSIRMIKAAELLTQSNDPIGEIAKKLGYISNSQFTDLFKRWYGVPPMMYRSINSSTSCFCDEKS</sequence>
<evidence type="ECO:0000259" key="4">
    <source>
        <dbReference type="PROSITE" id="PS01124"/>
    </source>
</evidence>
<dbReference type="PROSITE" id="PS01124">
    <property type="entry name" value="HTH_ARAC_FAMILY_2"/>
    <property type="match status" value="1"/>
</dbReference>
<dbReference type="GO" id="GO:0043565">
    <property type="term" value="F:sequence-specific DNA binding"/>
    <property type="evidence" value="ECO:0007669"/>
    <property type="project" value="InterPro"/>
</dbReference>
<dbReference type="SUPFAM" id="SSF46689">
    <property type="entry name" value="Homeodomain-like"/>
    <property type="match status" value="2"/>
</dbReference>
<organism evidence="5 6">
    <name type="scientific">Paenibacillus amylolyticus</name>
    <dbReference type="NCBI Taxonomy" id="1451"/>
    <lineage>
        <taxon>Bacteria</taxon>
        <taxon>Bacillati</taxon>
        <taxon>Bacillota</taxon>
        <taxon>Bacilli</taxon>
        <taxon>Bacillales</taxon>
        <taxon>Paenibacillaceae</taxon>
        <taxon>Paenibacillus</taxon>
    </lineage>
</organism>
<evidence type="ECO:0000313" key="5">
    <source>
        <dbReference type="EMBL" id="KAA8785037.1"/>
    </source>
</evidence>
<dbReference type="InterPro" id="IPR009057">
    <property type="entry name" value="Homeodomain-like_sf"/>
</dbReference>
<comment type="caution">
    <text evidence="5">The sequence shown here is derived from an EMBL/GenBank/DDBJ whole genome shotgun (WGS) entry which is preliminary data.</text>
</comment>
<gene>
    <name evidence="5" type="ORF">EC604_14430</name>
</gene>
<evidence type="ECO:0000313" key="6">
    <source>
        <dbReference type="Proteomes" id="UP000323664"/>
    </source>
</evidence>
<dbReference type="InterPro" id="IPR018060">
    <property type="entry name" value="HTH_AraC"/>
</dbReference>
<evidence type="ECO:0000256" key="2">
    <source>
        <dbReference type="ARBA" id="ARBA00023125"/>
    </source>
</evidence>
<dbReference type="PANTHER" id="PTHR43280">
    <property type="entry name" value="ARAC-FAMILY TRANSCRIPTIONAL REGULATOR"/>
    <property type="match status" value="1"/>
</dbReference>
<name>A0A5M9WTP6_PAEAM</name>
<proteinExistence type="predicted"/>
<dbReference type="Pfam" id="PF12833">
    <property type="entry name" value="HTH_18"/>
    <property type="match status" value="1"/>
</dbReference>
<reference evidence="5 6" key="1">
    <citation type="journal article" date="2019" name="J. Ind. Microbiol. Biotechnol.">
        <title>Paenibacillus amylolyticus 27C64 has a diverse set of carbohydrate-active enzymes and complete pectin deconstruction system.</title>
        <authorList>
            <person name="Keggi C."/>
            <person name="Doran-Peterson J."/>
        </authorList>
    </citation>
    <scope>NUCLEOTIDE SEQUENCE [LARGE SCALE GENOMIC DNA]</scope>
    <source>
        <strain evidence="5 6">27C64</strain>
    </source>
</reference>
<keyword evidence="2" id="KW-0238">DNA-binding</keyword>
<keyword evidence="3" id="KW-0804">Transcription</keyword>
<evidence type="ECO:0000256" key="1">
    <source>
        <dbReference type="ARBA" id="ARBA00023015"/>
    </source>
</evidence>
<dbReference type="Proteomes" id="UP000323664">
    <property type="component" value="Unassembled WGS sequence"/>
</dbReference>
<dbReference type="AlphaFoldDB" id="A0A5M9WTP6"/>
<keyword evidence="1" id="KW-0805">Transcription regulation</keyword>